<name>A0A836KWS0_9TRYP</name>
<evidence type="ECO:0000256" key="3">
    <source>
        <dbReference type="ARBA" id="ARBA00022741"/>
    </source>
</evidence>
<dbReference type="KEGG" id="phet:94286214"/>
<dbReference type="Gene3D" id="1.10.510.10">
    <property type="entry name" value="Transferase(Phosphotransferase) domain 1"/>
    <property type="match status" value="1"/>
</dbReference>
<dbReference type="PANTHER" id="PTHR48016">
    <property type="entry name" value="MAP KINASE KINASE KINASE SSK2-RELATED-RELATED"/>
    <property type="match status" value="1"/>
</dbReference>
<evidence type="ECO:0000256" key="6">
    <source>
        <dbReference type="SAM" id="MobiDB-lite"/>
    </source>
</evidence>
<dbReference type="Pfam" id="PF00069">
    <property type="entry name" value="Pkinase"/>
    <property type="match status" value="1"/>
</dbReference>
<dbReference type="EMBL" id="JAFJZO010000036">
    <property type="protein sequence ID" value="KAG5489966.1"/>
    <property type="molecule type" value="Genomic_DNA"/>
</dbReference>
<dbReference type="SUPFAM" id="SSF55073">
    <property type="entry name" value="Nucleotide cyclase"/>
    <property type="match status" value="1"/>
</dbReference>
<reference evidence="9 10" key="1">
    <citation type="submission" date="2021-02" db="EMBL/GenBank/DDBJ databases">
        <title>Porcisia hertigi Genome sequencing and assembly.</title>
        <authorList>
            <person name="Almutairi H."/>
            <person name="Gatherer D."/>
        </authorList>
    </citation>
    <scope>NUCLEOTIDE SEQUENCE [LARGE SCALE GENOMIC DNA]</scope>
    <source>
        <strain evidence="9 10">C119</strain>
    </source>
</reference>
<evidence type="ECO:0000256" key="4">
    <source>
        <dbReference type="ARBA" id="ARBA00022777"/>
    </source>
</evidence>
<dbReference type="InterPro" id="IPR011009">
    <property type="entry name" value="Kinase-like_dom_sf"/>
</dbReference>
<sequence length="1540" mass="170211">MDPLTQSESVGGEGMRLPRNIAATFHAQHTDGNPLVSAEHSFSVACPKPQLIPVGCSEGFTGTPRQRHPKPNNANEFKVASFLSCEGHLSAKRASFNLSPTRDAIAEDHHSAFKEAGCTERRRDTPGCADSQTPCTNSMKTLPTVSPGGLLTRFGGRVQENNSDGHRILSCEVSGKEHARGLSEADLRPTVGRVRRKNFFLMIVLLTITFLLAVAGGIGVGYVNMYYTTLTHRHHLESSDRAILNTSTMMLKSYHRALQDDAQNLISFVRLSMITMDIGNSMKLNEALSSAFFNAWRTWMFRSSVTIHSVYIPMCSEAHIDSSSCPTIALRVECTHDHRAQECYFMRSKIFNSTWMAVHRVDFSDPDLPRIGEFVMDVPLQVNYVHGDSEQHFDYYFDPRYGATVDDPKHMTLVLRHQEKINDHIVICDTGSSFDRWFNSFERGLQKKTDSYSMLLRDDGAILAYGYDDVKSSDHSAELPCNALRPSLPSKNCGRGKAAVLDRMVNILKKTLSGTDFIEGVLRSCDSPMMTEMMDNYIIVYQDFLRFQWNYTRPHSVFFAAYAVPLDVSLGREGIVQIIICVIIIIICIFLLGGVAMVAVNQMLQVVEVISKLSTHAAMYDTEGMRSVLDSQKPGLLARVITSADVINNEFQLIFTNLNAYRPFLPQSLLTKGNCIFAGDSLVPSSVACGDDTGDDLPTDNKELCHERAHALALSDALARTVVNPIENTLLLQRGFHPTKSTVLVVGLSNVALSAGDSVDLVSVFVQTAVNHAVQFSGVVETIEFQKVMISFNAHFPVPRHQEKACLCALSMREDFRDSGCIVCMGIASGYNYVGTTGTEQQKARVIVGESVVVAEALTHLGRYLGSSILATDQVVFEALVVAVAVDVMQLYYQHDHQWVSYSVSEIIGNQHAVLSADMQLVKSVFKLVRYRQAEEALKVVRDYVVAASERQEKPSWPVRRLHALVESQQELIISGYGRRRQLWQALEGEELIINHLSETSKSYDSRQPHFPRVSISATTEAPFTSSSANGITALSEVGLVPSETFTACGEAALARALVGEQSRLITTRRQSAPVSKACLSDNALFSVFMLTHNEDDEDRQNGSSTLVPKVRSTDNMTNDSKVNSNEESGRLPRSAHTLPSQRRDGLCVVEVNLCAASQLSPLAASHSMDCARRSSGITTTSSNSRLCSAHECSFHRAPRSLQSPTTHLDAFSGFGVFKEDRERRCSVGDSVADTSARDVGPAGDSAPRHGGEHESSSLRALTCYALPQRVVSVSGQVFHRTTQLLGRGSFGEVYLVISETGALGAMKAFPLNNDNAHQLIREVETLSQMRHENIVGYDCCAVQDNFFFIICEYMAAGTLGSLIQRLRVVPERAARKYARDMLFGLIYLHQHSWLHCDIKPENILIACDGTCKLADFGVASLQRSLMDAVSVRGTPRFSAPEAILGTWTEKADIYSFGITVAQMMMGVHPWYRYGEPDHLFVAHYAGEIRHSLQTGLPCMMQPELPTNLQDKELQCAIHRCCEFDPALRPTAEELVTLLS</sequence>
<dbReference type="OrthoDB" id="4062651at2759"/>
<dbReference type="GeneID" id="94286214"/>
<evidence type="ECO:0000313" key="9">
    <source>
        <dbReference type="EMBL" id="KAG5489966.1"/>
    </source>
</evidence>
<keyword evidence="2" id="KW-0808">Transferase</keyword>
<dbReference type="Proteomes" id="UP000674318">
    <property type="component" value="Unassembled WGS sequence"/>
</dbReference>
<feature type="region of interest" description="Disordered" evidence="6">
    <location>
        <begin position="1230"/>
        <end position="1255"/>
    </location>
</feature>
<evidence type="ECO:0000256" key="7">
    <source>
        <dbReference type="SAM" id="Phobius"/>
    </source>
</evidence>
<dbReference type="Gene3D" id="3.30.70.1230">
    <property type="entry name" value="Nucleotide cyclase"/>
    <property type="match status" value="1"/>
</dbReference>
<feature type="region of interest" description="Disordered" evidence="6">
    <location>
        <begin position="1096"/>
        <end position="1139"/>
    </location>
</feature>
<dbReference type="InterPro" id="IPR000719">
    <property type="entry name" value="Prot_kinase_dom"/>
</dbReference>
<protein>
    <recommendedName>
        <fullName evidence="8">Protein kinase domain-containing protein</fullName>
    </recommendedName>
</protein>
<comment type="subcellular location">
    <subcellularLocation>
        <location evidence="1">Membrane</location>
        <topology evidence="1">Single-pass membrane protein</topology>
    </subcellularLocation>
</comment>
<keyword evidence="10" id="KW-1185">Reference proteome</keyword>
<gene>
    <name evidence="9" type="ORF">JKF63_00085</name>
</gene>
<comment type="caution">
    <text evidence="9">The sequence shown here is derived from an EMBL/GenBank/DDBJ whole genome shotgun (WGS) entry which is preliminary data.</text>
</comment>
<dbReference type="InterPro" id="IPR029787">
    <property type="entry name" value="Nucleotide_cyclase"/>
</dbReference>
<evidence type="ECO:0000256" key="1">
    <source>
        <dbReference type="ARBA" id="ARBA00004167"/>
    </source>
</evidence>
<dbReference type="PANTHER" id="PTHR48016:SF56">
    <property type="entry name" value="MAPKK KINASE"/>
    <property type="match status" value="1"/>
</dbReference>
<feature type="transmembrane region" description="Helical" evidence="7">
    <location>
        <begin position="199"/>
        <end position="223"/>
    </location>
</feature>
<dbReference type="PROSITE" id="PS50011">
    <property type="entry name" value="PROTEIN_KINASE_DOM"/>
    <property type="match status" value="1"/>
</dbReference>
<dbReference type="InterPro" id="IPR050538">
    <property type="entry name" value="MAP_kinase_kinase_kinase"/>
</dbReference>
<evidence type="ECO:0000259" key="8">
    <source>
        <dbReference type="PROSITE" id="PS50011"/>
    </source>
</evidence>
<dbReference type="GO" id="GO:0016020">
    <property type="term" value="C:membrane"/>
    <property type="evidence" value="ECO:0007669"/>
    <property type="project" value="UniProtKB-SubCell"/>
</dbReference>
<dbReference type="RefSeq" id="XP_067752294.1">
    <property type="nucleotide sequence ID" value="XM_067896137.1"/>
</dbReference>
<dbReference type="GO" id="GO:0004672">
    <property type="term" value="F:protein kinase activity"/>
    <property type="evidence" value="ECO:0007669"/>
    <property type="project" value="InterPro"/>
</dbReference>
<evidence type="ECO:0000313" key="10">
    <source>
        <dbReference type="Proteomes" id="UP000674318"/>
    </source>
</evidence>
<feature type="domain" description="Protein kinase" evidence="8">
    <location>
        <begin position="1280"/>
        <end position="1540"/>
    </location>
</feature>
<accession>A0A836KWS0</accession>
<keyword evidence="7" id="KW-0472">Membrane</keyword>
<keyword evidence="7" id="KW-0812">Transmembrane</keyword>
<dbReference type="SUPFAM" id="SSF56112">
    <property type="entry name" value="Protein kinase-like (PK-like)"/>
    <property type="match status" value="1"/>
</dbReference>
<feature type="transmembrane region" description="Helical" evidence="7">
    <location>
        <begin position="575"/>
        <end position="600"/>
    </location>
</feature>
<keyword evidence="5" id="KW-0067">ATP-binding</keyword>
<keyword evidence="3" id="KW-0547">Nucleotide-binding</keyword>
<feature type="compositionally biased region" description="Polar residues" evidence="6">
    <location>
        <begin position="1114"/>
        <end position="1127"/>
    </location>
</feature>
<evidence type="ECO:0000256" key="2">
    <source>
        <dbReference type="ARBA" id="ARBA00022679"/>
    </source>
</evidence>
<organism evidence="9 10">
    <name type="scientific">Porcisia hertigi</name>
    <dbReference type="NCBI Taxonomy" id="2761500"/>
    <lineage>
        <taxon>Eukaryota</taxon>
        <taxon>Discoba</taxon>
        <taxon>Euglenozoa</taxon>
        <taxon>Kinetoplastea</taxon>
        <taxon>Metakinetoplastina</taxon>
        <taxon>Trypanosomatida</taxon>
        <taxon>Trypanosomatidae</taxon>
        <taxon>Leishmaniinae</taxon>
        <taxon>Porcisia</taxon>
    </lineage>
</organism>
<proteinExistence type="predicted"/>
<dbReference type="SMART" id="SM00220">
    <property type="entry name" value="S_TKc"/>
    <property type="match status" value="1"/>
</dbReference>
<keyword evidence="4" id="KW-0418">Kinase</keyword>
<keyword evidence="7" id="KW-1133">Transmembrane helix</keyword>
<evidence type="ECO:0000256" key="5">
    <source>
        <dbReference type="ARBA" id="ARBA00022840"/>
    </source>
</evidence>
<dbReference type="GO" id="GO:0005524">
    <property type="term" value="F:ATP binding"/>
    <property type="evidence" value="ECO:0007669"/>
    <property type="project" value="UniProtKB-KW"/>
</dbReference>